<dbReference type="PATRIC" id="fig|1735161.3.peg.224"/>
<evidence type="ECO:0000256" key="3">
    <source>
        <dbReference type="ARBA" id="ARBA00022553"/>
    </source>
</evidence>
<evidence type="ECO:0000256" key="1">
    <source>
        <dbReference type="ARBA" id="ARBA00001946"/>
    </source>
</evidence>
<dbReference type="AlphaFoldDB" id="A0A0S1SK41"/>
<feature type="domain" description="Alpha-D-phosphohexomutase C-terminal" evidence="8">
    <location>
        <begin position="399"/>
        <end position="448"/>
    </location>
</feature>
<dbReference type="GO" id="GO:0005975">
    <property type="term" value="P:carbohydrate metabolic process"/>
    <property type="evidence" value="ECO:0007669"/>
    <property type="project" value="InterPro"/>
</dbReference>
<evidence type="ECO:0000256" key="4">
    <source>
        <dbReference type="ARBA" id="ARBA00022723"/>
    </source>
</evidence>
<dbReference type="EMBL" id="CP013065">
    <property type="protein sequence ID" value="ALM12923.1"/>
    <property type="molecule type" value="Genomic_DNA"/>
</dbReference>
<reference evidence="13" key="1">
    <citation type="submission" date="2015-10" db="EMBL/GenBank/DDBJ databases">
        <title>Analysis of five complete genome sequences for members of the class Peribacteria in the recently recognized Peregrinibacteria bacterial phylum.</title>
        <authorList>
            <person name="Anantharaman K."/>
            <person name="Brown C.T."/>
            <person name="Burstein D."/>
            <person name="Castelle C.J."/>
            <person name="Probst A.J."/>
            <person name="Thomas B.C."/>
            <person name="Williams K.H."/>
            <person name="Banfield J.F."/>
        </authorList>
    </citation>
    <scope>NUCLEOTIDE SEQUENCE [LARGE SCALE GENOMIC DNA]</scope>
</reference>
<keyword evidence="6" id="KW-0413">Isomerase</keyword>
<dbReference type="InterPro" id="IPR005843">
    <property type="entry name" value="A-D-PHexomutase_C"/>
</dbReference>
<dbReference type="Pfam" id="PF00408">
    <property type="entry name" value="PGM_PMM_IV"/>
    <property type="match status" value="1"/>
</dbReference>
<dbReference type="PRINTS" id="PR00509">
    <property type="entry name" value="PGMPMM"/>
</dbReference>
<dbReference type="Pfam" id="PF02880">
    <property type="entry name" value="PGM_PMM_III"/>
    <property type="match status" value="1"/>
</dbReference>
<feature type="domain" description="Alpha-D-phosphohexomutase alpha/beta/alpha" evidence="9">
    <location>
        <begin position="8"/>
        <end position="142"/>
    </location>
</feature>
<accession>A0A0S1SIA2</accession>
<accession>A0A0S1SLR5</accession>
<dbReference type="Pfam" id="PF02879">
    <property type="entry name" value="PGM_PMM_II"/>
    <property type="match status" value="1"/>
</dbReference>
<accession>A0A0S1SK41</accession>
<evidence type="ECO:0000256" key="6">
    <source>
        <dbReference type="ARBA" id="ARBA00023235"/>
    </source>
</evidence>
<dbReference type="KEGG" id="prf:PeribacterA2_0224"/>
<keyword evidence="3" id="KW-0597">Phosphoprotein</keyword>
<dbReference type="PROSITE" id="PS00710">
    <property type="entry name" value="PGM_PMM"/>
    <property type="match status" value="1"/>
</dbReference>
<feature type="domain" description="Alpha-D-phosphohexomutase alpha/beta/alpha" evidence="11">
    <location>
        <begin position="261"/>
        <end position="367"/>
    </location>
</feature>
<dbReference type="PANTHER" id="PTHR43771:SF2">
    <property type="entry name" value="PHOSPHOMANNOMUTASE_PHOSPHOGLUCOMUTASE"/>
    <property type="match status" value="1"/>
</dbReference>
<proteinExistence type="inferred from homology"/>
<dbReference type="InterPro" id="IPR036900">
    <property type="entry name" value="A-D-PHexomutase_C_sf"/>
</dbReference>
<reference evidence="12 13" key="2">
    <citation type="journal article" date="2016" name="PeerJ">
        <title>Analysis of five complete genome sequences for members of the class Peribacteria in the recently recognized Peregrinibacteria bacterial phylum.</title>
        <authorList>
            <person name="Anantharaman K."/>
            <person name="Brown C.T."/>
            <person name="Burstein D."/>
            <person name="Castelle C.J."/>
            <person name="Probst A.J."/>
            <person name="Thomas B.C."/>
            <person name="Williams K.H."/>
            <person name="Banfield J.F."/>
        </authorList>
    </citation>
    <scope>NUCLEOTIDE SEQUENCE [LARGE SCALE GENOMIC DNA]</scope>
    <source>
        <strain evidence="12">RIFOXYD1_FULL_PER-ii_59_16</strain>
    </source>
</reference>
<dbReference type="PANTHER" id="PTHR43771">
    <property type="entry name" value="PHOSPHOMANNOMUTASE"/>
    <property type="match status" value="1"/>
</dbReference>
<dbReference type="InterPro" id="IPR005846">
    <property type="entry name" value="A-D-PHexomutase_a/b/a-III"/>
</dbReference>
<dbReference type="GO" id="GO:0016868">
    <property type="term" value="F:intramolecular phosphotransferase activity"/>
    <property type="evidence" value="ECO:0007669"/>
    <property type="project" value="InterPro"/>
</dbReference>
<keyword evidence="4 7" id="KW-0479">Metal-binding</keyword>
<dbReference type="STRING" id="1735162.PeribacterB2_0224"/>
<dbReference type="InterPro" id="IPR016066">
    <property type="entry name" value="A-D-PHexomutase_CS"/>
</dbReference>
<evidence type="ECO:0000256" key="2">
    <source>
        <dbReference type="ARBA" id="ARBA00010231"/>
    </source>
</evidence>
<dbReference type="InterPro" id="IPR005844">
    <property type="entry name" value="A-D-PHexomutase_a/b/a-I"/>
</dbReference>
<accession>A0A0S1SUA3</accession>
<evidence type="ECO:0000259" key="9">
    <source>
        <dbReference type="Pfam" id="PF02878"/>
    </source>
</evidence>
<feature type="domain" description="Alpha-D-phosphohexomutase alpha/beta/alpha" evidence="10">
    <location>
        <begin position="157"/>
        <end position="255"/>
    </location>
</feature>
<dbReference type="Pfam" id="PF02878">
    <property type="entry name" value="PGM_PMM_I"/>
    <property type="match status" value="1"/>
</dbReference>
<comment type="similarity">
    <text evidence="2 7">Belongs to the phosphohexose mutase family.</text>
</comment>
<dbReference type="Gene3D" id="3.40.120.10">
    <property type="entry name" value="Alpha-D-Glucose-1,6-Bisphosphate, subunit A, domain 3"/>
    <property type="match status" value="3"/>
</dbReference>
<dbReference type="InterPro" id="IPR005845">
    <property type="entry name" value="A-D-PHexomutase_a/b/a-II"/>
</dbReference>
<evidence type="ECO:0000259" key="8">
    <source>
        <dbReference type="Pfam" id="PF00408"/>
    </source>
</evidence>
<dbReference type="InterPro" id="IPR005841">
    <property type="entry name" value="Alpha-D-phosphohexomutase_SF"/>
</dbReference>
<name>A0A0S1SK41_9BACT</name>
<evidence type="ECO:0000259" key="10">
    <source>
        <dbReference type="Pfam" id="PF02879"/>
    </source>
</evidence>
<organism evidence="12 13">
    <name type="scientific">Candidatus Peribacter riflensis</name>
    <dbReference type="NCBI Taxonomy" id="1735162"/>
    <lineage>
        <taxon>Bacteria</taxon>
        <taxon>Candidatus Peregrinibacteriota</taxon>
        <taxon>Candidatus Peribacteria</taxon>
        <taxon>Candidatus Peribacterales</taxon>
        <taxon>Candidatus Peribacteraceae</taxon>
        <taxon>Candidatus Peribacter</taxon>
    </lineage>
</organism>
<evidence type="ECO:0000256" key="5">
    <source>
        <dbReference type="ARBA" id="ARBA00022842"/>
    </source>
</evidence>
<dbReference type="GO" id="GO:0000287">
    <property type="term" value="F:magnesium ion binding"/>
    <property type="evidence" value="ECO:0007669"/>
    <property type="project" value="InterPro"/>
</dbReference>
<evidence type="ECO:0000259" key="11">
    <source>
        <dbReference type="Pfam" id="PF02880"/>
    </source>
</evidence>
<dbReference type="InterPro" id="IPR016055">
    <property type="entry name" value="A-D-PHexomutase_a/b/a-I/II/III"/>
</dbReference>
<gene>
    <name evidence="12" type="ORF">PeribacterD1_0224</name>
</gene>
<dbReference type="CDD" id="cd03089">
    <property type="entry name" value="PMM_PGM"/>
    <property type="match status" value="1"/>
</dbReference>
<accession>A0A0S1SSK7</accession>
<dbReference type="Proteomes" id="UP000069135">
    <property type="component" value="Chromosome"/>
</dbReference>
<protein>
    <submittedName>
        <fullName evidence="12">Phosphomannomutase / phosphoglucomutase</fullName>
    </submittedName>
</protein>
<sequence length="462" mass="50702">MSPLDPHIFRAYDIRGKVPAQLNEEVCRLIGRAFGSIVRELYTIEHPKLVVGRDMRTHSASLEQALIEGLVSTGCEILDIGMTPSPVNYFVICHRKLDGGLQVTASHNPKEDNGIKLQIRDAVAFAGEDIQTLLQRIASGTFLSGKGSVKTIDGIGPYLDWLEQQFGRCADGARVVIDTGNGTSGPVMMEAIRRTGAQVTGLYLEPDGTFPNHPADPSKHATLQELQERVVREKADIGFALDGDGDRLGVVDEQGNILSCDQTLLFLAEDTLKRFPGKPIVFTTSMSSTLETEIRKWGGTPVMCKVGHSFVEHEMQKQGAPLGGEQSGHFFLEDLAHGYDDALIVALQVLRILKSGKESLSLCLAHYPTVFVAQELRPGCPDDRKFEIVATIITHFQKNYPVNTLDGARIDFGDGAWSNIRASNTSPKLSVCMEARSPEKLTTIAELIHEHLKTYPEISLKE</sequence>
<dbReference type="SUPFAM" id="SSF55957">
    <property type="entry name" value="Phosphoglucomutase, C-terminal domain"/>
    <property type="match status" value="1"/>
</dbReference>
<keyword evidence="5 7" id="KW-0460">Magnesium</keyword>
<evidence type="ECO:0000256" key="7">
    <source>
        <dbReference type="RuleBase" id="RU004326"/>
    </source>
</evidence>
<comment type="cofactor">
    <cofactor evidence="1">
        <name>Mg(2+)</name>
        <dbReference type="ChEBI" id="CHEBI:18420"/>
    </cofactor>
</comment>
<evidence type="ECO:0000313" key="13">
    <source>
        <dbReference type="Proteomes" id="UP000069135"/>
    </source>
</evidence>
<evidence type="ECO:0000313" key="12">
    <source>
        <dbReference type="EMBL" id="ALM12923.1"/>
    </source>
</evidence>
<dbReference type="SUPFAM" id="SSF53738">
    <property type="entry name" value="Phosphoglucomutase, first 3 domains"/>
    <property type="match status" value="3"/>
</dbReference>
<dbReference type="Gene3D" id="3.30.310.50">
    <property type="entry name" value="Alpha-D-phosphohexomutase, C-terminal domain"/>
    <property type="match status" value="1"/>
</dbReference>